<dbReference type="Proteomes" id="UP000481583">
    <property type="component" value="Unassembled WGS sequence"/>
</dbReference>
<accession>A0A6G4UEY9</accession>
<evidence type="ECO:0000313" key="2">
    <source>
        <dbReference type="EMBL" id="NGN70327.1"/>
    </source>
</evidence>
<keyword evidence="1" id="KW-0472">Membrane</keyword>
<dbReference type="EMBL" id="JAAKZV010000474">
    <property type="protein sequence ID" value="NGN70327.1"/>
    <property type="molecule type" value="Genomic_DNA"/>
</dbReference>
<reference evidence="2 3" key="1">
    <citation type="submission" date="2020-02" db="EMBL/GenBank/DDBJ databases">
        <title>Whole-genome analyses of novel actinobacteria.</title>
        <authorList>
            <person name="Sahin N."/>
        </authorList>
    </citation>
    <scope>NUCLEOTIDE SEQUENCE [LARGE SCALE GENOMIC DNA]</scope>
    <source>
        <strain evidence="2 3">A7024</strain>
    </source>
</reference>
<comment type="caution">
    <text evidence="2">The sequence shown here is derived from an EMBL/GenBank/DDBJ whole genome shotgun (WGS) entry which is preliminary data.</text>
</comment>
<sequence>GQVGRLGSGRLVELVAIVALIAAYVLLARTVLREWLLPPAGVPVGRTGRRR</sequence>
<feature type="non-terminal residue" evidence="2">
    <location>
        <position position="1"/>
    </location>
</feature>
<keyword evidence="1" id="KW-0812">Transmembrane</keyword>
<evidence type="ECO:0000256" key="1">
    <source>
        <dbReference type="SAM" id="Phobius"/>
    </source>
</evidence>
<keyword evidence="3" id="KW-1185">Reference proteome</keyword>
<dbReference type="AlphaFoldDB" id="A0A6G4UEY9"/>
<proteinExistence type="predicted"/>
<feature type="transmembrane region" description="Helical" evidence="1">
    <location>
        <begin position="12"/>
        <end position="32"/>
    </location>
</feature>
<organism evidence="2 3">
    <name type="scientific">Streptomyces coryli</name>
    <dbReference type="NCBI Taxonomy" id="1128680"/>
    <lineage>
        <taxon>Bacteria</taxon>
        <taxon>Bacillati</taxon>
        <taxon>Actinomycetota</taxon>
        <taxon>Actinomycetes</taxon>
        <taxon>Kitasatosporales</taxon>
        <taxon>Streptomycetaceae</taxon>
        <taxon>Streptomyces</taxon>
    </lineage>
</organism>
<evidence type="ECO:0000313" key="3">
    <source>
        <dbReference type="Proteomes" id="UP000481583"/>
    </source>
</evidence>
<name>A0A6G4UEY9_9ACTN</name>
<keyword evidence="1" id="KW-1133">Transmembrane helix</keyword>
<protein>
    <submittedName>
        <fullName evidence="2">Uncharacterized protein</fullName>
    </submittedName>
</protein>
<gene>
    <name evidence="2" type="ORF">G5C51_41395</name>
</gene>